<dbReference type="CDD" id="cd01949">
    <property type="entry name" value="GGDEF"/>
    <property type="match status" value="1"/>
</dbReference>
<dbReference type="InterPro" id="IPR029787">
    <property type="entry name" value="Nucleotide_cyclase"/>
</dbReference>
<evidence type="ECO:0000259" key="1">
    <source>
        <dbReference type="PROSITE" id="PS50883"/>
    </source>
</evidence>
<feature type="domain" description="GGDEF" evidence="2">
    <location>
        <begin position="336"/>
        <end position="469"/>
    </location>
</feature>
<dbReference type="PANTHER" id="PTHR33121:SF71">
    <property type="entry name" value="OXYGEN SENSOR PROTEIN DOSP"/>
    <property type="match status" value="1"/>
</dbReference>
<name>A0AAW5F2Z6_CLOSY</name>
<dbReference type="Gene3D" id="3.20.20.450">
    <property type="entry name" value="EAL domain"/>
    <property type="match status" value="1"/>
</dbReference>
<dbReference type="Gene3D" id="3.30.70.270">
    <property type="match status" value="1"/>
</dbReference>
<sequence length="745" mass="87036">MREQSGYRLKRGFDIMKRYQRTINEILMMEKPESFVYFSDPETYEILYISDETFISEELRREQYRGEKCYEILQGRLEPCPFCTNHLLSREHYYIWTYHNSHLNTDYILKDKLVDFDGHIVRMEIATALKSHEAVLKALSESLEGQNMLMNCIQPMLHETDLYVTQRRILDNICPFFGAEWGTVQRFGEHQILTQWGRRESGKWRPGRIPSAFVREYGELFNSYTQILITDTEAMKDSDPENYEFLKQEGVTSLCSTPVFTGSELAGMITLGNFSKNQANITLLFTLAFYLSSLMQREELYRKKMRLQYYDALTGSLNLEGFRRESGRLFSESAPQEYSLWYCDIKNFKYINDLFGFHTGNRILKYWASCLKDSCREDEAFCRISDDNFAFLWRLDEQDRLRERFNGLADRLASFGPFEEKNYQVELISGVYIPETPCGMDIDEMLNRANMARKSIVSPRGSRILFFTEELRKKALAGIEMEAEMRSALDKEEFVLYLQPQIKLTDVSGQKAHRAEALVRWMRNGRIYAMPDDFIGLFEKNGMIAELDLYIYERICILINRFKTCGLTSVCIAVNVSRHTMMQPDFVETYLAIKKRYRIEDDELELEFTESIAVEELELMQKVLKQLKKAGFICAMDDFGTGYSSLNVLQILPLDILKLDKGFLACEGEDRRRQIVVKSVLQMAKQLDMLTIVEGVENEEQLHLLQKVGCDYLQGFLVSPPLSEDEYRSFVKEELHGGESEIRQI</sequence>
<dbReference type="SUPFAM" id="SSF55073">
    <property type="entry name" value="Nucleotide cyclase"/>
    <property type="match status" value="1"/>
</dbReference>
<dbReference type="PANTHER" id="PTHR33121">
    <property type="entry name" value="CYCLIC DI-GMP PHOSPHODIESTERASE PDEF"/>
    <property type="match status" value="1"/>
</dbReference>
<dbReference type="CDD" id="cd01948">
    <property type="entry name" value="EAL"/>
    <property type="match status" value="1"/>
</dbReference>
<comment type="caution">
    <text evidence="3">The sequence shown here is derived from an EMBL/GenBank/DDBJ whole genome shotgun (WGS) entry which is preliminary data.</text>
</comment>
<proteinExistence type="predicted"/>
<dbReference type="SUPFAM" id="SSF55781">
    <property type="entry name" value="GAF domain-like"/>
    <property type="match status" value="1"/>
</dbReference>
<organism evidence="3 4">
    <name type="scientific">Clostridium symbiosum</name>
    <name type="common">Bacteroides symbiosus</name>
    <dbReference type="NCBI Taxonomy" id="1512"/>
    <lineage>
        <taxon>Bacteria</taxon>
        <taxon>Bacillati</taxon>
        <taxon>Bacillota</taxon>
        <taxon>Clostridia</taxon>
        <taxon>Lachnospirales</taxon>
        <taxon>Lachnospiraceae</taxon>
        <taxon>Otoolea</taxon>
    </lineage>
</organism>
<dbReference type="InterPro" id="IPR050706">
    <property type="entry name" value="Cyclic-di-GMP_PDE-like"/>
</dbReference>
<evidence type="ECO:0000259" key="2">
    <source>
        <dbReference type="PROSITE" id="PS50887"/>
    </source>
</evidence>
<dbReference type="InterPro" id="IPR000160">
    <property type="entry name" value="GGDEF_dom"/>
</dbReference>
<dbReference type="PROSITE" id="PS50887">
    <property type="entry name" value="GGDEF"/>
    <property type="match status" value="1"/>
</dbReference>
<feature type="domain" description="EAL" evidence="1">
    <location>
        <begin position="478"/>
        <end position="735"/>
    </location>
</feature>
<dbReference type="EMBL" id="JAINVB010000001">
    <property type="protein sequence ID" value="MCK0085904.1"/>
    <property type="molecule type" value="Genomic_DNA"/>
</dbReference>
<gene>
    <name evidence="3" type="ORF">K5I21_08515</name>
</gene>
<accession>A0AAW5F2Z6</accession>
<evidence type="ECO:0000313" key="3">
    <source>
        <dbReference type="EMBL" id="MCK0085904.1"/>
    </source>
</evidence>
<dbReference type="Proteomes" id="UP001203136">
    <property type="component" value="Unassembled WGS sequence"/>
</dbReference>
<dbReference type="SMART" id="SM00052">
    <property type="entry name" value="EAL"/>
    <property type="match status" value="1"/>
</dbReference>
<dbReference type="AlphaFoldDB" id="A0AAW5F2Z6"/>
<dbReference type="InterPro" id="IPR029016">
    <property type="entry name" value="GAF-like_dom_sf"/>
</dbReference>
<reference evidence="3" key="1">
    <citation type="journal article" date="2022" name="Cell Host Microbe">
        <title>Colonization of the live biotherapeutic product VE303 and modulation of the microbiota and metabolites in healthy volunteers.</title>
        <authorList>
            <person name="Dsouza M."/>
            <person name="Menon R."/>
            <person name="Crossette E."/>
            <person name="Bhattarai S.K."/>
            <person name="Schneider J."/>
            <person name="Kim Y.G."/>
            <person name="Reddy S."/>
            <person name="Caballero S."/>
            <person name="Felix C."/>
            <person name="Cornacchione L."/>
            <person name="Hendrickson J."/>
            <person name="Watson A.R."/>
            <person name="Minot S.S."/>
            <person name="Greenfield N."/>
            <person name="Schopf L."/>
            <person name="Szabady R."/>
            <person name="Patarroyo J."/>
            <person name="Smith W."/>
            <person name="Harrison P."/>
            <person name="Kuijper E.J."/>
            <person name="Kelly C.P."/>
            <person name="Olle B."/>
            <person name="Bobilev D."/>
            <person name="Silber J.L."/>
            <person name="Bucci V."/>
            <person name="Roberts B."/>
            <person name="Faith J."/>
            <person name="Norman J.M."/>
        </authorList>
    </citation>
    <scope>NUCLEOTIDE SEQUENCE</scope>
    <source>
        <strain evidence="3">VE303-04</strain>
    </source>
</reference>
<dbReference type="RefSeq" id="WP_242827602.1">
    <property type="nucleotide sequence ID" value="NZ_JAAISL010000005.1"/>
</dbReference>
<dbReference type="InterPro" id="IPR035919">
    <property type="entry name" value="EAL_sf"/>
</dbReference>
<protein>
    <submittedName>
        <fullName evidence="3">EAL domain-containing protein</fullName>
    </submittedName>
</protein>
<dbReference type="InterPro" id="IPR043128">
    <property type="entry name" value="Rev_trsase/Diguanyl_cyclase"/>
</dbReference>
<dbReference type="PROSITE" id="PS50883">
    <property type="entry name" value="EAL"/>
    <property type="match status" value="1"/>
</dbReference>
<dbReference type="Gene3D" id="3.30.450.40">
    <property type="match status" value="1"/>
</dbReference>
<dbReference type="Pfam" id="PF00990">
    <property type="entry name" value="GGDEF"/>
    <property type="match status" value="1"/>
</dbReference>
<dbReference type="GO" id="GO:0071111">
    <property type="term" value="F:cyclic-guanylate-specific phosphodiesterase activity"/>
    <property type="evidence" value="ECO:0007669"/>
    <property type="project" value="InterPro"/>
</dbReference>
<dbReference type="SUPFAM" id="SSF141868">
    <property type="entry name" value="EAL domain-like"/>
    <property type="match status" value="1"/>
</dbReference>
<dbReference type="InterPro" id="IPR001633">
    <property type="entry name" value="EAL_dom"/>
</dbReference>
<evidence type="ECO:0000313" key="4">
    <source>
        <dbReference type="Proteomes" id="UP001203136"/>
    </source>
</evidence>
<dbReference type="Pfam" id="PF00563">
    <property type="entry name" value="EAL"/>
    <property type="match status" value="1"/>
</dbReference>
<dbReference type="SMART" id="SM00267">
    <property type="entry name" value="GGDEF"/>
    <property type="match status" value="1"/>
</dbReference>